<dbReference type="EMBL" id="FQXD01000005">
    <property type="protein sequence ID" value="SHH22431.1"/>
    <property type="molecule type" value="Genomic_DNA"/>
</dbReference>
<proteinExistence type="predicted"/>
<evidence type="ECO:0000256" key="1">
    <source>
        <dbReference type="SAM" id="Phobius"/>
    </source>
</evidence>
<feature type="transmembrane region" description="Helical" evidence="1">
    <location>
        <begin position="48"/>
        <end position="66"/>
    </location>
</feature>
<sequence>MQKWKQAWQIAKLELSVSTKKIAFGCLIILGFFPYAISYFQHYLENSVIIYDLFFILFFILGINVGNPNYWHSKQANVHSLLMMQLPLPIKQEIFIKSRFIIHFCFSFPVQIAFLIIFYVASPIAQLLSIPAYIAFAIIWLSVNLYIGTLTPINEVYPANWLFTAAMTFILLFIFLFILSVSHLIFDYGVVELSIIIAENWPVLSSVVSLIIGFTAVKAHQLYMKQIMNKRDYF</sequence>
<evidence type="ECO:0000313" key="2">
    <source>
        <dbReference type="EMBL" id="SHH22431.1"/>
    </source>
</evidence>
<evidence type="ECO:0008006" key="4">
    <source>
        <dbReference type="Google" id="ProtNLM"/>
    </source>
</evidence>
<evidence type="ECO:0000313" key="3">
    <source>
        <dbReference type="Proteomes" id="UP000184079"/>
    </source>
</evidence>
<organism evidence="2 3">
    <name type="scientific">Virgibacillus chiguensis</name>
    <dbReference type="NCBI Taxonomy" id="411959"/>
    <lineage>
        <taxon>Bacteria</taxon>
        <taxon>Bacillati</taxon>
        <taxon>Bacillota</taxon>
        <taxon>Bacilli</taxon>
        <taxon>Bacillales</taxon>
        <taxon>Bacillaceae</taxon>
        <taxon>Virgibacillus</taxon>
    </lineage>
</organism>
<feature type="transmembrane region" description="Helical" evidence="1">
    <location>
        <begin position="127"/>
        <end position="147"/>
    </location>
</feature>
<keyword evidence="1" id="KW-1133">Transmembrane helix</keyword>
<feature type="transmembrane region" description="Helical" evidence="1">
    <location>
        <begin position="100"/>
        <end position="121"/>
    </location>
</feature>
<accession>A0A1M5R873</accession>
<keyword evidence="1" id="KW-0812">Transmembrane</keyword>
<keyword evidence="1" id="KW-0472">Membrane</keyword>
<reference evidence="3" key="1">
    <citation type="submission" date="2016-11" db="EMBL/GenBank/DDBJ databases">
        <authorList>
            <person name="Varghese N."/>
            <person name="Submissions S."/>
        </authorList>
    </citation>
    <scope>NUCLEOTIDE SEQUENCE [LARGE SCALE GENOMIC DNA]</scope>
    <source>
        <strain evidence="3">CGMCC 1.6496</strain>
    </source>
</reference>
<feature type="transmembrane region" description="Helical" evidence="1">
    <location>
        <begin position="159"/>
        <end position="181"/>
    </location>
</feature>
<keyword evidence="3" id="KW-1185">Reference proteome</keyword>
<dbReference type="AlphaFoldDB" id="A0A1M5R873"/>
<dbReference type="OrthoDB" id="2965073at2"/>
<dbReference type="Proteomes" id="UP000184079">
    <property type="component" value="Unassembled WGS sequence"/>
</dbReference>
<protein>
    <recommendedName>
        <fullName evidence="4">ABC-2 family transporter protein</fullName>
    </recommendedName>
</protein>
<name>A0A1M5R873_9BACI</name>
<feature type="transmembrane region" description="Helical" evidence="1">
    <location>
        <begin position="21"/>
        <end position="42"/>
    </location>
</feature>
<feature type="transmembrane region" description="Helical" evidence="1">
    <location>
        <begin position="201"/>
        <end position="220"/>
    </location>
</feature>
<dbReference type="RefSeq" id="WP_073006816.1">
    <property type="nucleotide sequence ID" value="NZ_FQXD01000005.1"/>
</dbReference>
<gene>
    <name evidence="2" type="ORF">SAMN05421807_10554</name>
</gene>